<organism evidence="2 3">
    <name type="scientific">Peronospora matthiolae</name>
    <dbReference type="NCBI Taxonomy" id="2874970"/>
    <lineage>
        <taxon>Eukaryota</taxon>
        <taxon>Sar</taxon>
        <taxon>Stramenopiles</taxon>
        <taxon>Oomycota</taxon>
        <taxon>Peronosporomycetes</taxon>
        <taxon>Peronosporales</taxon>
        <taxon>Peronosporaceae</taxon>
        <taxon>Peronospora</taxon>
    </lineage>
</organism>
<name>A0AAV1T695_9STRA</name>
<dbReference type="EMBL" id="CAKLBY020000016">
    <property type="protein sequence ID" value="CAK7900264.1"/>
    <property type="molecule type" value="Genomic_DNA"/>
</dbReference>
<dbReference type="Proteomes" id="UP001162060">
    <property type="component" value="Unassembled WGS sequence"/>
</dbReference>
<reference evidence="2" key="1">
    <citation type="submission" date="2024-01" db="EMBL/GenBank/DDBJ databases">
        <authorList>
            <person name="Webb A."/>
        </authorList>
    </citation>
    <scope>NUCLEOTIDE SEQUENCE</scope>
    <source>
        <strain evidence="2">Pm1</strain>
    </source>
</reference>
<protein>
    <submittedName>
        <fullName evidence="2">Uncharacterized protein</fullName>
    </submittedName>
</protein>
<gene>
    <name evidence="2" type="ORF">PM001_LOCUS2042</name>
</gene>
<feature type="region of interest" description="Disordered" evidence="1">
    <location>
        <begin position="76"/>
        <end position="104"/>
    </location>
</feature>
<accession>A0AAV1T695</accession>
<comment type="caution">
    <text evidence="2">The sequence shown here is derived from an EMBL/GenBank/DDBJ whole genome shotgun (WGS) entry which is preliminary data.</text>
</comment>
<feature type="compositionally biased region" description="Low complexity" evidence="1">
    <location>
        <begin position="76"/>
        <end position="96"/>
    </location>
</feature>
<evidence type="ECO:0000256" key="1">
    <source>
        <dbReference type="SAM" id="MobiDB-lite"/>
    </source>
</evidence>
<evidence type="ECO:0000313" key="2">
    <source>
        <dbReference type="EMBL" id="CAK7900264.1"/>
    </source>
</evidence>
<proteinExistence type="predicted"/>
<sequence>MIPRDRTIWCTTEECPASLLLPDGSAIREIFYGFADPVSVQHKQRSLNTKSPSLVRPDLERQAAAADAEARRALDLAARSSTAPSTQAAAPGSGPTAPAPPSGEVCIDLLKPEPTASLLECCHAPCLLL</sequence>
<dbReference type="AlphaFoldDB" id="A0AAV1T695"/>
<evidence type="ECO:0000313" key="3">
    <source>
        <dbReference type="Proteomes" id="UP001162060"/>
    </source>
</evidence>